<proteinExistence type="predicted"/>
<accession>A0A399G3A6</accession>
<sequence length="86" mass="9691">MIGRTVYFVAGAVVGGYVVYRVNRAARAWTPGGIADRVEKQVTSYKEALREFNEDVADAVREHEEELLRRYAADPARREPPALPEN</sequence>
<name>A0A399G3A6_9ACTN</name>
<protein>
    <submittedName>
        <fullName evidence="1">Uncharacterized protein</fullName>
    </submittedName>
</protein>
<dbReference type="InterPro" id="IPR046165">
    <property type="entry name" value="DUF6167"/>
</dbReference>
<dbReference type="EMBL" id="CP063196">
    <property type="protein sequence ID" value="UOE17780.1"/>
    <property type="molecule type" value="Genomic_DNA"/>
</dbReference>
<dbReference type="RefSeq" id="WP_068689006.1">
    <property type="nucleotide sequence ID" value="NZ_CP063196.1"/>
</dbReference>
<keyword evidence="2" id="KW-1185">Reference proteome</keyword>
<dbReference type="KEGG" id="thao:NI17_012795"/>
<dbReference type="OrthoDB" id="3432001at2"/>
<evidence type="ECO:0000313" key="1">
    <source>
        <dbReference type="EMBL" id="UOE17780.1"/>
    </source>
</evidence>
<reference evidence="1" key="1">
    <citation type="submission" date="2020-10" db="EMBL/GenBank/DDBJ databases">
        <title>De novo genome project of the cellulose decomposer Thermobifida halotolerans type strain.</title>
        <authorList>
            <person name="Nagy I."/>
            <person name="Horvath B."/>
            <person name="Kukolya J."/>
            <person name="Nagy I."/>
            <person name="Orsini M."/>
        </authorList>
    </citation>
    <scope>NUCLEOTIDE SEQUENCE</scope>
    <source>
        <strain evidence="1">DSM 44931</strain>
    </source>
</reference>
<evidence type="ECO:0000313" key="2">
    <source>
        <dbReference type="Proteomes" id="UP000265719"/>
    </source>
</evidence>
<gene>
    <name evidence="1" type="ORF">NI17_012795</name>
</gene>
<dbReference type="AlphaFoldDB" id="A0A399G3A6"/>
<dbReference type="Proteomes" id="UP000265719">
    <property type="component" value="Chromosome"/>
</dbReference>
<organism evidence="1 2">
    <name type="scientific">Thermobifida halotolerans</name>
    <dbReference type="NCBI Taxonomy" id="483545"/>
    <lineage>
        <taxon>Bacteria</taxon>
        <taxon>Bacillati</taxon>
        <taxon>Actinomycetota</taxon>
        <taxon>Actinomycetes</taxon>
        <taxon>Streptosporangiales</taxon>
        <taxon>Nocardiopsidaceae</taxon>
        <taxon>Thermobifida</taxon>
    </lineage>
</organism>
<dbReference type="Pfam" id="PF19664">
    <property type="entry name" value="DUF6167"/>
    <property type="match status" value="1"/>
</dbReference>